<sequence length="312" mass="34798">MTKCIFFGVTGILLSSIALATEIIPAKKVMHYWVDGSAGLSLSGLSFCDGKLLTVSDKESEEVYTIKLEGMRAKLEPYLKLSGLRVPKKDKPKNFWHFILDLTRPAAAMDFEGISCTDNTIYILSERYNRIAEVDREGKGRWLENLWSTTARAQGYMQGYNLSGVGLVKVGDDFWVALERDPRGLVKLGPKGSVQTYTPPPVTGLDFRGESENLAGLDYYDGALFTLEPNAYAVCRRELPSLKAEWCLDYRAFEESSELEYEATQIGGKGDGLVVGEQGIFIVFDNDNISRAQDPQDRRALLLHLSLPEDDQ</sequence>
<dbReference type="Proteomes" id="UP001569428">
    <property type="component" value="Unassembled WGS sequence"/>
</dbReference>
<organism evidence="3 4">
    <name type="scientific">Microbulbifer epialgicus</name>
    <dbReference type="NCBI Taxonomy" id="393907"/>
    <lineage>
        <taxon>Bacteria</taxon>
        <taxon>Pseudomonadati</taxon>
        <taxon>Pseudomonadota</taxon>
        <taxon>Gammaproteobacteria</taxon>
        <taxon>Cellvibrionales</taxon>
        <taxon>Microbulbiferaceae</taxon>
        <taxon>Microbulbifer</taxon>
    </lineage>
</organism>
<reference evidence="3 4" key="1">
    <citation type="submission" date="2024-08" db="EMBL/GenBank/DDBJ databases">
        <authorList>
            <person name="Ishaq N."/>
        </authorList>
    </citation>
    <scope>NUCLEOTIDE SEQUENCE [LARGE SCALE GENOMIC DNA]</scope>
    <source>
        <strain evidence="3 4">DSM 18651</strain>
    </source>
</reference>
<feature type="chain" id="PRO_5045729393" evidence="1">
    <location>
        <begin position="21"/>
        <end position="312"/>
    </location>
</feature>
<keyword evidence="4" id="KW-1185">Reference proteome</keyword>
<name>A0ABV4NV20_9GAMM</name>
<gene>
    <name evidence="3" type="ORF">ACCI49_03450</name>
</gene>
<evidence type="ECO:0000259" key="2">
    <source>
        <dbReference type="Pfam" id="PF13449"/>
    </source>
</evidence>
<evidence type="ECO:0000256" key="1">
    <source>
        <dbReference type="SAM" id="SignalP"/>
    </source>
</evidence>
<dbReference type="RefSeq" id="WP_371837581.1">
    <property type="nucleotide sequence ID" value="NZ_JBGMEK010000004.1"/>
</dbReference>
<evidence type="ECO:0000313" key="3">
    <source>
        <dbReference type="EMBL" id="MFA0809966.1"/>
    </source>
</evidence>
<dbReference type="InterPro" id="IPR027372">
    <property type="entry name" value="Phytase-like_dom"/>
</dbReference>
<protein>
    <submittedName>
        <fullName evidence="3">Esterase-like activity of phytase family protein</fullName>
    </submittedName>
</protein>
<feature type="domain" description="Phytase-like" evidence="2">
    <location>
        <begin position="42"/>
        <end position="179"/>
    </location>
</feature>
<keyword evidence="1" id="KW-0732">Signal</keyword>
<dbReference type="Pfam" id="PF13449">
    <property type="entry name" value="Phytase-like"/>
    <property type="match status" value="1"/>
</dbReference>
<accession>A0ABV4NV20</accession>
<comment type="caution">
    <text evidence="3">The sequence shown here is derived from an EMBL/GenBank/DDBJ whole genome shotgun (WGS) entry which is preliminary data.</text>
</comment>
<feature type="signal peptide" evidence="1">
    <location>
        <begin position="1"/>
        <end position="20"/>
    </location>
</feature>
<evidence type="ECO:0000313" key="4">
    <source>
        <dbReference type="Proteomes" id="UP001569428"/>
    </source>
</evidence>
<proteinExistence type="predicted"/>
<dbReference type="EMBL" id="JBGMEK010000004">
    <property type="protein sequence ID" value="MFA0809966.1"/>
    <property type="molecule type" value="Genomic_DNA"/>
</dbReference>